<evidence type="ECO:0000313" key="1">
    <source>
        <dbReference type="EMBL" id="MDA3613198.1"/>
    </source>
</evidence>
<evidence type="ECO:0000313" key="2">
    <source>
        <dbReference type="Proteomes" id="UP001210231"/>
    </source>
</evidence>
<accession>A0ABT4UG65</accession>
<gene>
    <name evidence="1" type="ORF">O3P16_00100</name>
</gene>
<dbReference type="EMBL" id="JAQGEF010000001">
    <property type="protein sequence ID" value="MDA3613198.1"/>
    <property type="molecule type" value="Genomic_DNA"/>
</dbReference>
<dbReference type="InterPro" id="IPR018775">
    <property type="entry name" value="RlaP"/>
</dbReference>
<dbReference type="Pfam" id="PF10127">
    <property type="entry name" value="RlaP"/>
    <property type="match status" value="1"/>
</dbReference>
<reference evidence="1 2" key="1">
    <citation type="submission" date="2022-12" db="EMBL/GenBank/DDBJ databases">
        <title>Chitinophagaceae gen. sp. nov., a new member of the family Chitinophagaceae, isolated from soil in a chemical factory.</title>
        <authorList>
            <person name="Ke Z."/>
        </authorList>
    </citation>
    <scope>NUCLEOTIDE SEQUENCE [LARGE SCALE GENOMIC DNA]</scope>
    <source>
        <strain evidence="1 2">LY-5</strain>
    </source>
</reference>
<dbReference type="PANTHER" id="PTHR34817:SF2">
    <property type="entry name" value="NUCLEOTIDYLTRANSFERASE"/>
    <property type="match status" value="1"/>
</dbReference>
<name>A0ABT4UG65_9BACT</name>
<organism evidence="1 2">
    <name type="scientific">Polluticaenibacter yanchengensis</name>
    <dbReference type="NCBI Taxonomy" id="3014562"/>
    <lineage>
        <taxon>Bacteria</taxon>
        <taxon>Pseudomonadati</taxon>
        <taxon>Bacteroidota</taxon>
        <taxon>Chitinophagia</taxon>
        <taxon>Chitinophagales</taxon>
        <taxon>Chitinophagaceae</taxon>
        <taxon>Polluticaenibacter</taxon>
    </lineage>
</organism>
<protein>
    <submittedName>
        <fullName evidence="1">Nucleotidyltransferase domain-containing protein</fullName>
    </submittedName>
</protein>
<sequence length="354" mass="40949">MDSKIDIDFLKQHNLILFEVVSGSRAQGLANEHSDTDIKGVFYLPKHLFYCNHYIPQVSNDSNDIVYYELGRFFELLLKNNPNILELLATNGADVLYKHPIMDHIEIDFFLSKLVRETFAGYAMSQIQKASGYNKKINHPVEIVRKTVLDFCYCMVGNQSVLFLKWLADNYFQADKCGLSKINNTKGLFALYYSNEIAYGGILKNEECNEVRTSNIPTNEKPVTYLFFNQDAYSAYCKRYHEYWDWVNKRNNTRYQTNANHGKGYDSKNMMHTIRLLQMAESILLTGKLTLKAGNRSELLAIKAGEFEYDDLLSKADHLMTLINRAYQMSTLPEKPDVNFIRHLLAGLREKLYA</sequence>
<dbReference type="Proteomes" id="UP001210231">
    <property type="component" value="Unassembled WGS sequence"/>
</dbReference>
<keyword evidence="2" id="KW-1185">Reference proteome</keyword>
<dbReference type="PANTHER" id="PTHR34817">
    <property type="entry name" value="NUCLEOTIDYLTRANSFERASE"/>
    <property type="match status" value="1"/>
</dbReference>
<proteinExistence type="predicted"/>
<dbReference type="RefSeq" id="WP_407029532.1">
    <property type="nucleotide sequence ID" value="NZ_JAQGEF010000001.1"/>
</dbReference>
<comment type="caution">
    <text evidence="1">The sequence shown here is derived from an EMBL/GenBank/DDBJ whole genome shotgun (WGS) entry which is preliminary data.</text>
</comment>